<protein>
    <submittedName>
        <fullName evidence="5">Response regulator</fullName>
    </submittedName>
</protein>
<dbReference type="OrthoDB" id="2085719at2"/>
<evidence type="ECO:0000256" key="2">
    <source>
        <dbReference type="PROSITE-ProRule" id="PRU00169"/>
    </source>
</evidence>
<dbReference type="Gene3D" id="3.40.50.2300">
    <property type="match status" value="1"/>
</dbReference>
<dbReference type="PROSITE" id="PS51833">
    <property type="entry name" value="HDOD"/>
    <property type="match status" value="1"/>
</dbReference>
<keyword evidence="1 2" id="KW-0597">Phosphoprotein</keyword>
<dbReference type="AlphaFoldDB" id="A0A385Z5N0"/>
<gene>
    <name evidence="5" type="ORF">D3880_11620</name>
</gene>
<dbReference type="InterPro" id="IPR050595">
    <property type="entry name" value="Bact_response_regulator"/>
</dbReference>
<feature type="domain" description="HDOD" evidence="4">
    <location>
        <begin position="148"/>
        <end position="337"/>
    </location>
</feature>
<evidence type="ECO:0000259" key="4">
    <source>
        <dbReference type="PROSITE" id="PS51833"/>
    </source>
</evidence>
<feature type="modified residue" description="4-aspartylphosphate" evidence="2">
    <location>
        <position position="53"/>
    </location>
</feature>
<evidence type="ECO:0000259" key="3">
    <source>
        <dbReference type="PROSITE" id="PS50110"/>
    </source>
</evidence>
<dbReference type="Gene3D" id="1.10.3210.10">
    <property type="entry name" value="Hypothetical protein af1432"/>
    <property type="match status" value="1"/>
</dbReference>
<dbReference type="RefSeq" id="WP_119893597.1">
    <property type="nucleotide sequence ID" value="NZ_CP032419.1"/>
</dbReference>
<evidence type="ECO:0000256" key="1">
    <source>
        <dbReference type="ARBA" id="ARBA00022553"/>
    </source>
</evidence>
<dbReference type="PANTHER" id="PTHR44591:SF3">
    <property type="entry name" value="RESPONSE REGULATORY DOMAIN-CONTAINING PROTEIN"/>
    <property type="match status" value="1"/>
</dbReference>
<dbReference type="SUPFAM" id="SSF109604">
    <property type="entry name" value="HD-domain/PDEase-like"/>
    <property type="match status" value="1"/>
</dbReference>
<dbReference type="SMART" id="SM00448">
    <property type="entry name" value="REC"/>
    <property type="match status" value="1"/>
</dbReference>
<dbReference type="GO" id="GO:0000160">
    <property type="term" value="P:phosphorelay signal transduction system"/>
    <property type="evidence" value="ECO:0007669"/>
    <property type="project" value="InterPro"/>
</dbReference>
<dbReference type="InterPro" id="IPR001789">
    <property type="entry name" value="Sig_transdc_resp-reg_receiver"/>
</dbReference>
<evidence type="ECO:0000313" key="5">
    <source>
        <dbReference type="EMBL" id="AYC32978.1"/>
    </source>
</evidence>
<organism evidence="5 6">
    <name type="scientific">Pseudomonas cavernae</name>
    <dbReference type="NCBI Taxonomy" id="2320867"/>
    <lineage>
        <taxon>Bacteria</taxon>
        <taxon>Pseudomonadati</taxon>
        <taxon>Pseudomonadota</taxon>
        <taxon>Gammaproteobacteria</taxon>
        <taxon>Pseudomonadales</taxon>
        <taxon>Pseudomonadaceae</taxon>
        <taxon>Pseudomonas</taxon>
    </lineage>
</organism>
<dbReference type="Pfam" id="PF08668">
    <property type="entry name" value="HDOD"/>
    <property type="match status" value="1"/>
</dbReference>
<keyword evidence="6" id="KW-1185">Reference proteome</keyword>
<feature type="domain" description="Response regulatory" evidence="3">
    <location>
        <begin position="2"/>
        <end position="118"/>
    </location>
</feature>
<accession>A0A385Z5N0</accession>
<proteinExistence type="predicted"/>
<dbReference type="KEGG" id="pcav:D3880_11620"/>
<reference evidence="6" key="1">
    <citation type="submission" date="2018-09" db="EMBL/GenBank/DDBJ databases">
        <authorList>
            <person name="Zhu H."/>
        </authorList>
    </citation>
    <scope>NUCLEOTIDE SEQUENCE [LARGE SCALE GENOMIC DNA]</scope>
    <source>
        <strain evidence="6">K2W31S-8</strain>
    </source>
</reference>
<sequence>MRVLILDNDPGVADLLKQLLLSLRSRVRVDGFTALREAVEAWQRAPYQLVLADWHLAHADGVRWLESIRRENHTTAVVVLSSRCDRASVLSARALGIRGFISKPFQVQRVMAYLADLIPPTEDEAQIRPDDASFLTYLAGLSAAELDLPLVNHVRDQLLRYLQGEQPDLRALAEGWQQDPALCARLITVANSSAYRTGGRPCLSLLEAMQRLGAQTSLNLAFGMALRRFTEQASPLLQSIIQEQLEAIERLSDHATSLARHCRLDPAPLQTAALLHRMGELYVLYLAQVWENSRGTLDDHLVPQAIGQFSRPFAVRLKAHWRLPLPLRELIGAVYGLPPTPVHQEQVVMRLAAAELYGEDSARLERLKRLAGLI</sequence>
<dbReference type="PANTHER" id="PTHR44591">
    <property type="entry name" value="STRESS RESPONSE REGULATOR PROTEIN 1"/>
    <property type="match status" value="1"/>
</dbReference>
<dbReference type="CDD" id="cd00156">
    <property type="entry name" value="REC"/>
    <property type="match status" value="1"/>
</dbReference>
<dbReference type="Pfam" id="PF00072">
    <property type="entry name" value="Response_reg"/>
    <property type="match status" value="1"/>
</dbReference>
<name>A0A385Z5N0_9PSED</name>
<dbReference type="InterPro" id="IPR013976">
    <property type="entry name" value="HDOD"/>
</dbReference>
<evidence type="ECO:0000313" key="6">
    <source>
        <dbReference type="Proteomes" id="UP000265560"/>
    </source>
</evidence>
<dbReference type="EMBL" id="CP032419">
    <property type="protein sequence ID" value="AYC32978.1"/>
    <property type="molecule type" value="Genomic_DNA"/>
</dbReference>
<dbReference type="PROSITE" id="PS50110">
    <property type="entry name" value="RESPONSE_REGULATORY"/>
    <property type="match status" value="1"/>
</dbReference>
<dbReference type="Proteomes" id="UP000265560">
    <property type="component" value="Chromosome"/>
</dbReference>
<dbReference type="InterPro" id="IPR011006">
    <property type="entry name" value="CheY-like_superfamily"/>
</dbReference>
<dbReference type="SUPFAM" id="SSF52172">
    <property type="entry name" value="CheY-like"/>
    <property type="match status" value="1"/>
</dbReference>